<evidence type="ECO:0000256" key="1">
    <source>
        <dbReference type="SAM" id="Phobius"/>
    </source>
</evidence>
<keyword evidence="1" id="KW-0472">Membrane</keyword>
<keyword evidence="1" id="KW-0812">Transmembrane</keyword>
<dbReference type="EMBL" id="CP025746">
    <property type="protein sequence ID" value="QAA30555.1"/>
    <property type="molecule type" value="Genomic_DNA"/>
</dbReference>
<evidence type="ECO:0000313" key="4">
    <source>
        <dbReference type="Proteomes" id="UP000286268"/>
    </source>
</evidence>
<dbReference type="Pfam" id="PF21537">
    <property type="entry name" value="DUF1980_C"/>
    <property type="match status" value="1"/>
</dbReference>
<feature type="transmembrane region" description="Helical" evidence="1">
    <location>
        <begin position="39"/>
        <end position="58"/>
    </location>
</feature>
<dbReference type="InterPro" id="IPR015402">
    <property type="entry name" value="DUF1980"/>
</dbReference>
<dbReference type="RefSeq" id="WP_128211005.1">
    <property type="nucleotide sequence ID" value="NZ_CP025746.1"/>
</dbReference>
<dbReference type="PANTHER" id="PTHR40047">
    <property type="entry name" value="UPF0703 PROTEIN YCGQ"/>
    <property type="match status" value="1"/>
</dbReference>
<dbReference type="OrthoDB" id="9770408at2"/>
<dbReference type="AlphaFoldDB" id="A0A3R5UD86"/>
<dbReference type="Proteomes" id="UP000286268">
    <property type="component" value="Chromosome"/>
</dbReference>
<gene>
    <name evidence="3" type="ORF">C1I91_02110</name>
</gene>
<dbReference type="InterPro" id="IPR048447">
    <property type="entry name" value="DUF1980_C"/>
</dbReference>
<dbReference type="NCBIfam" id="TIGR03943">
    <property type="entry name" value="TIGR03943 family putative permease subunit"/>
    <property type="match status" value="1"/>
</dbReference>
<keyword evidence="1" id="KW-1133">Transmembrane helix</keyword>
<proteinExistence type="predicted"/>
<organism evidence="3 4">
    <name type="scientific">Clostridium manihotivorum</name>
    <dbReference type="NCBI Taxonomy" id="2320868"/>
    <lineage>
        <taxon>Bacteria</taxon>
        <taxon>Bacillati</taxon>
        <taxon>Bacillota</taxon>
        <taxon>Clostridia</taxon>
        <taxon>Eubacteriales</taxon>
        <taxon>Clostridiaceae</taxon>
        <taxon>Clostridium</taxon>
    </lineage>
</organism>
<dbReference type="KEGG" id="cmah:C1I91_02110"/>
<dbReference type="PANTHER" id="PTHR40047:SF1">
    <property type="entry name" value="UPF0703 PROTEIN YCGQ"/>
    <property type="match status" value="1"/>
</dbReference>
<reference evidence="3 4" key="1">
    <citation type="submission" date="2018-01" db="EMBL/GenBank/DDBJ databases">
        <title>Genome Sequencing and Assembly of Anaerobacter polyendosporus strain CT4.</title>
        <authorList>
            <person name="Tachaapaikoon C."/>
            <person name="Sutheeworapong S."/>
            <person name="Jenjaroenpun P."/>
            <person name="Wongsurawat T."/>
            <person name="Nookeaw I."/>
            <person name="Cheawchanlertfa P."/>
            <person name="Kosugi A."/>
            <person name="Cheevadhanarak S."/>
            <person name="Ratanakhanokchai K."/>
        </authorList>
    </citation>
    <scope>NUCLEOTIDE SEQUENCE [LARGE SCALE GENOMIC DNA]</scope>
    <source>
        <strain evidence="3 4">CT4</strain>
    </source>
</reference>
<sequence length="247" mass="27941">MKRFNFNEFLKFLTFLLLSLFLYNLNATGEIKLFITPKLIFYVNLFQVALVIITLYQLRKSFTIATYKRSNKVYLLFLFTIVIGYGAGKAGIDTTIVDSKGVKAINKLANVSGQMTAEERAKKLPITITSDNYVASLSDMFQHVAEYNGREITISGFVHKEKGLDSNEFVISRLYMSCCIADAQIVGPIGRIRNRNVDFKEGQWVKVVGKLSEKDQLQDGQKTITPLVIADSFENISKPSDPYVYLK</sequence>
<feature type="domain" description="DUF1980" evidence="2">
    <location>
        <begin position="116"/>
        <end position="245"/>
    </location>
</feature>
<evidence type="ECO:0000313" key="3">
    <source>
        <dbReference type="EMBL" id="QAA30555.1"/>
    </source>
</evidence>
<dbReference type="InterPro" id="IPR052955">
    <property type="entry name" value="UPF0703_membrane_permease"/>
</dbReference>
<protein>
    <submittedName>
        <fullName evidence="3">TIGR03943 family protein</fullName>
    </submittedName>
</protein>
<name>A0A3R5UD86_9CLOT</name>
<evidence type="ECO:0000259" key="2">
    <source>
        <dbReference type="Pfam" id="PF21537"/>
    </source>
</evidence>
<feature type="transmembrane region" description="Helical" evidence="1">
    <location>
        <begin position="70"/>
        <end position="88"/>
    </location>
</feature>
<keyword evidence="4" id="KW-1185">Reference proteome</keyword>
<accession>A0A3R5UD86</accession>